<dbReference type="Proteomes" id="UP000462362">
    <property type="component" value="Unassembled WGS sequence"/>
</dbReference>
<dbReference type="Gene3D" id="3.40.50.360">
    <property type="match status" value="1"/>
</dbReference>
<dbReference type="EMBL" id="WNCL01000069">
    <property type="protein sequence ID" value="MTU44382.1"/>
    <property type="molecule type" value="Genomic_DNA"/>
</dbReference>
<dbReference type="InterPro" id="IPR008254">
    <property type="entry name" value="Flavodoxin/NO_synth"/>
</dbReference>
<gene>
    <name evidence="4" type="ORF">GMD42_12380</name>
</gene>
<evidence type="ECO:0000259" key="3">
    <source>
        <dbReference type="Pfam" id="PF12682"/>
    </source>
</evidence>
<name>A0A6I3S382_9BURK</name>
<proteinExistence type="predicted"/>
<evidence type="ECO:0000256" key="2">
    <source>
        <dbReference type="ARBA" id="ARBA00022643"/>
    </source>
</evidence>
<dbReference type="PANTHER" id="PTHR39201">
    <property type="entry name" value="EXPORTED PROTEIN-RELATED"/>
    <property type="match status" value="1"/>
</dbReference>
<evidence type="ECO:0000256" key="1">
    <source>
        <dbReference type="ARBA" id="ARBA00022630"/>
    </source>
</evidence>
<dbReference type="PANTHER" id="PTHR39201:SF1">
    <property type="entry name" value="FLAVODOXIN-LIKE DOMAIN-CONTAINING PROTEIN"/>
    <property type="match status" value="1"/>
</dbReference>
<dbReference type="AlphaFoldDB" id="A0A6I3S382"/>
<dbReference type="SUPFAM" id="SSF52218">
    <property type="entry name" value="Flavoproteins"/>
    <property type="match status" value="1"/>
</dbReference>
<evidence type="ECO:0000313" key="4">
    <source>
        <dbReference type="EMBL" id="MTU44382.1"/>
    </source>
</evidence>
<keyword evidence="1" id="KW-0285">Flavoprotein</keyword>
<comment type="caution">
    <text evidence="4">The sequence shown here is derived from an EMBL/GenBank/DDBJ whole genome shotgun (WGS) entry which is preliminary data.</text>
</comment>
<reference evidence="4 5" key="1">
    <citation type="journal article" date="2019" name="Nat. Med.">
        <title>A library of human gut bacterial isolates paired with longitudinal multiomics data enables mechanistic microbiome research.</title>
        <authorList>
            <person name="Poyet M."/>
            <person name="Groussin M."/>
            <person name="Gibbons S.M."/>
            <person name="Avila-Pacheco J."/>
            <person name="Jiang X."/>
            <person name="Kearney S.M."/>
            <person name="Perrotta A.R."/>
            <person name="Berdy B."/>
            <person name="Zhao S."/>
            <person name="Lieberman T.D."/>
            <person name="Swanson P.K."/>
            <person name="Smith M."/>
            <person name="Roesemann S."/>
            <person name="Alexander J.E."/>
            <person name="Rich S.A."/>
            <person name="Livny J."/>
            <person name="Vlamakis H."/>
            <person name="Clish C."/>
            <person name="Bullock K."/>
            <person name="Deik A."/>
            <person name="Scott J."/>
            <person name="Pierce K.A."/>
            <person name="Xavier R.J."/>
            <person name="Alm E.J."/>
        </authorList>
    </citation>
    <scope>NUCLEOTIDE SEQUENCE [LARGE SCALE GENOMIC DNA]</scope>
    <source>
        <strain evidence="4 5">BIOML-A2</strain>
    </source>
</reference>
<keyword evidence="2" id="KW-0288">FMN</keyword>
<organism evidence="4 5">
    <name type="scientific">Parasutterella excrementihominis</name>
    <dbReference type="NCBI Taxonomy" id="487175"/>
    <lineage>
        <taxon>Bacteria</taxon>
        <taxon>Pseudomonadati</taxon>
        <taxon>Pseudomonadota</taxon>
        <taxon>Betaproteobacteria</taxon>
        <taxon>Burkholderiales</taxon>
        <taxon>Sutterellaceae</taxon>
        <taxon>Parasutterella</taxon>
    </lineage>
</organism>
<sequence length="190" mass="20462">MKKLLIATLLGLTAASAQVQAKTLLVYYSFTGNIEKAAVAVKDQTSTDVIQIQPAQKGLNYAANNYSLGSDLVDQIRSKPNDASSYPAIDPVDVDFSKYDTVIIGTPLWWSNMAAPMQTFLFHNGKAMAGKKIGLIVSSASSGISGVERDAKRLIPEGNFTKSLWIRSSQFSSAPKMVAEWLKANGLASK</sequence>
<evidence type="ECO:0000313" key="5">
    <source>
        <dbReference type="Proteomes" id="UP000462362"/>
    </source>
</evidence>
<feature type="domain" description="Flavodoxin-like" evidence="3">
    <location>
        <begin position="22"/>
        <end position="169"/>
    </location>
</feature>
<dbReference type="Pfam" id="PF12682">
    <property type="entry name" value="Flavodoxin_4"/>
    <property type="match status" value="1"/>
</dbReference>
<accession>A0A6I3S382</accession>
<protein>
    <submittedName>
        <fullName evidence="4">Flavodoxin</fullName>
    </submittedName>
</protein>
<dbReference type="RefSeq" id="WP_021868048.1">
    <property type="nucleotide sequence ID" value="NZ_CATZBL010000015.1"/>
</dbReference>
<dbReference type="InterPro" id="IPR029039">
    <property type="entry name" value="Flavoprotein-like_sf"/>
</dbReference>
<dbReference type="GO" id="GO:0010181">
    <property type="term" value="F:FMN binding"/>
    <property type="evidence" value="ECO:0007669"/>
    <property type="project" value="InterPro"/>
</dbReference>